<evidence type="ECO:0000313" key="5">
    <source>
        <dbReference type="Proteomes" id="UP001218364"/>
    </source>
</evidence>
<evidence type="ECO:0000313" key="2">
    <source>
        <dbReference type="EMBL" id="ANP37939.1"/>
    </source>
</evidence>
<keyword evidence="3" id="KW-0238">DNA-binding</keyword>
<keyword evidence="4" id="KW-1185">Reference proteome</keyword>
<dbReference type="Gene3D" id="1.10.10.10">
    <property type="entry name" value="Winged helix-like DNA-binding domain superfamily/Winged helix DNA-binding domain"/>
    <property type="match status" value="1"/>
</dbReference>
<dbReference type="InterPro" id="IPR000835">
    <property type="entry name" value="HTH_MarR-typ"/>
</dbReference>
<dbReference type="InterPro" id="IPR039422">
    <property type="entry name" value="MarR/SlyA-like"/>
</dbReference>
<dbReference type="PANTHER" id="PTHR33164">
    <property type="entry name" value="TRANSCRIPTIONAL REGULATOR, MARR FAMILY"/>
    <property type="match status" value="1"/>
</dbReference>
<dbReference type="Proteomes" id="UP000092565">
    <property type="component" value="Chromosome"/>
</dbReference>
<proteinExistence type="predicted"/>
<evidence type="ECO:0000313" key="3">
    <source>
        <dbReference type="EMBL" id="MDE4165401.1"/>
    </source>
</evidence>
<organism evidence="2 4">
    <name type="scientific">Phaeobacter gallaeciensis</name>
    <dbReference type="NCBI Taxonomy" id="60890"/>
    <lineage>
        <taxon>Bacteria</taxon>
        <taxon>Pseudomonadati</taxon>
        <taxon>Pseudomonadota</taxon>
        <taxon>Alphaproteobacteria</taxon>
        <taxon>Rhodobacterales</taxon>
        <taxon>Roseobacteraceae</taxon>
        <taxon>Phaeobacter</taxon>
    </lineage>
</organism>
<dbReference type="PRINTS" id="PR00598">
    <property type="entry name" value="HTHMARR"/>
</dbReference>
<dbReference type="PANTHER" id="PTHR33164:SF43">
    <property type="entry name" value="HTH-TYPE TRANSCRIPTIONAL REPRESSOR YETL"/>
    <property type="match status" value="1"/>
</dbReference>
<accession>A0A1B0ZUZ5</accession>
<feature type="domain" description="HTH marR-type" evidence="1">
    <location>
        <begin position="39"/>
        <end position="187"/>
    </location>
</feature>
<dbReference type="GO" id="GO:0003677">
    <property type="term" value="F:DNA binding"/>
    <property type="evidence" value="ECO:0007669"/>
    <property type="project" value="UniProtKB-KW"/>
</dbReference>
<dbReference type="InterPro" id="IPR036388">
    <property type="entry name" value="WH-like_DNA-bd_sf"/>
</dbReference>
<sequence>MSAPRADDLLEDGTIAGRNTELTNFLEEAGIDSRTSTAALEIDDVLQQWRRRVNKRELGSAALAAFGLAEEVDLAQLDVMMAIWAPASTFGSDDAEEEVMVSTVAARLRIDPSRASRLTSDLIARGLAQRTVSQRDARRTLVELTERGTAIIEAVRQFKFLVLGEFLSGWSEEELALFVPLFERFVTWTEEAGDIGNNRFPDEINAISARLAQVPGAS</sequence>
<dbReference type="SUPFAM" id="SSF46785">
    <property type="entry name" value="Winged helix' DNA-binding domain"/>
    <property type="match status" value="1"/>
</dbReference>
<dbReference type="SMART" id="SM00347">
    <property type="entry name" value="HTH_MARR"/>
    <property type="match status" value="1"/>
</dbReference>
<name>A0A1B0ZUZ5_9RHOB</name>
<dbReference type="Proteomes" id="UP001218364">
    <property type="component" value="Unassembled WGS sequence"/>
</dbReference>
<dbReference type="AlphaFoldDB" id="A0A1B0ZUZ5"/>
<dbReference type="GO" id="GO:0006950">
    <property type="term" value="P:response to stress"/>
    <property type="evidence" value="ECO:0007669"/>
    <property type="project" value="TreeGrafter"/>
</dbReference>
<protein>
    <submittedName>
        <fullName evidence="2">Transcriptional regulator, MarR family</fullName>
    </submittedName>
    <submittedName>
        <fullName evidence="3">Winged helix DNA-binding protein</fullName>
    </submittedName>
</protein>
<dbReference type="InterPro" id="IPR036390">
    <property type="entry name" value="WH_DNA-bd_sf"/>
</dbReference>
<dbReference type="EMBL" id="CP015124">
    <property type="protein sequence ID" value="ANP37939.1"/>
    <property type="molecule type" value="Genomic_DNA"/>
</dbReference>
<dbReference type="PROSITE" id="PS50995">
    <property type="entry name" value="HTH_MARR_2"/>
    <property type="match status" value="1"/>
</dbReference>
<gene>
    <name evidence="2" type="ORF">JL2886_03053</name>
    <name evidence="3" type="ORF">PXK24_06825</name>
</gene>
<dbReference type="PATRIC" id="fig|60890.4.peg.2977"/>
<evidence type="ECO:0000313" key="4">
    <source>
        <dbReference type="Proteomes" id="UP000092565"/>
    </source>
</evidence>
<dbReference type="RefSeq" id="WP_165832668.1">
    <property type="nucleotide sequence ID" value="NZ_CP015124.1"/>
</dbReference>
<reference evidence="3 5" key="2">
    <citation type="submission" date="2023-02" db="EMBL/GenBank/DDBJ databases">
        <title>Population genomics of bacteria associated with diatom.</title>
        <authorList>
            <person name="Xie J."/>
            <person name="Wang H."/>
        </authorList>
    </citation>
    <scope>NUCLEOTIDE SEQUENCE [LARGE SCALE GENOMIC DNA]</scope>
    <source>
        <strain evidence="3 5">PT47_8</strain>
    </source>
</reference>
<evidence type="ECO:0000259" key="1">
    <source>
        <dbReference type="PROSITE" id="PS50995"/>
    </source>
</evidence>
<dbReference type="GO" id="GO:0003700">
    <property type="term" value="F:DNA-binding transcription factor activity"/>
    <property type="evidence" value="ECO:0007669"/>
    <property type="project" value="InterPro"/>
</dbReference>
<dbReference type="EMBL" id="JARCJK010000002">
    <property type="protein sequence ID" value="MDE4165401.1"/>
    <property type="molecule type" value="Genomic_DNA"/>
</dbReference>
<reference evidence="2 4" key="1">
    <citation type="submission" date="2016-04" db="EMBL/GenBank/DDBJ databases">
        <authorList>
            <person name="Evans L.H."/>
            <person name="Alamgir A."/>
            <person name="Owens N."/>
            <person name="Weber N.D."/>
            <person name="Virtaneva K."/>
            <person name="Barbian K."/>
            <person name="Babar A."/>
            <person name="Rosenke K."/>
        </authorList>
    </citation>
    <scope>NUCLEOTIDE SEQUENCE [LARGE SCALE GENOMIC DNA]</scope>
    <source>
        <strain evidence="2 4">JL2886</strain>
    </source>
</reference>